<dbReference type="Gene3D" id="1.10.1760.20">
    <property type="match status" value="1"/>
</dbReference>
<keyword evidence="6" id="KW-0547">Nucleotide-binding</keyword>
<organism evidence="13 14">
    <name type="scientific">Ruminococcus bromii</name>
    <dbReference type="NCBI Taxonomy" id="40518"/>
    <lineage>
        <taxon>Bacteria</taxon>
        <taxon>Bacillati</taxon>
        <taxon>Bacillota</taxon>
        <taxon>Clostridia</taxon>
        <taxon>Eubacteriales</taxon>
        <taxon>Oscillospiraceae</taxon>
        <taxon>Ruminococcus</taxon>
    </lineage>
</organism>
<feature type="transmembrane region" description="Helical" evidence="11">
    <location>
        <begin position="809"/>
        <end position="831"/>
    </location>
</feature>
<evidence type="ECO:0000256" key="6">
    <source>
        <dbReference type="ARBA" id="ARBA00022741"/>
    </source>
</evidence>
<evidence type="ECO:0000256" key="1">
    <source>
        <dbReference type="ARBA" id="ARBA00004202"/>
    </source>
</evidence>
<reference evidence="13" key="1">
    <citation type="journal article" date="2018" name="Environ. Microbiol.">
        <title>Sporulation capability and amylosome conservation among diverse human colonic and rumen isolates of the keystone starch-degrader Ruminococcus bromii.</title>
        <authorList>
            <person name="Mukhopadhya I."/>
            <person name="Morais S."/>
            <person name="Laverde-Gomez J."/>
            <person name="Sheridan P.O."/>
            <person name="Walker A.W."/>
            <person name="Kelly W."/>
            <person name="Klieve A.V."/>
            <person name="Ouwerkerk D."/>
            <person name="Duncan S.H."/>
            <person name="Louis P."/>
            <person name="Koropatkin N."/>
            <person name="Cockburn D."/>
            <person name="Kibler R."/>
            <person name="Cooper P.J."/>
            <person name="Sandoval C."/>
            <person name="Crost E."/>
            <person name="Juge N."/>
            <person name="Bayer E.A."/>
            <person name="Flint H.J."/>
        </authorList>
    </citation>
    <scope>NUCLEOTIDE SEQUENCE [LARGE SCALE GENOMIC DNA]</scope>
    <source>
        <strain evidence="13">ATCC 27255</strain>
    </source>
</reference>
<protein>
    <submittedName>
        <fullName evidence="13">Putative HMP/thiamine import ATP-binding protein YkoD</fullName>
        <ecNumber evidence="13">3.6.3.-</ecNumber>
    </submittedName>
</protein>
<sequence length="886" mass="98484">METYAIKNLSFRYPETGIDVLKDITFSVNEGEFITVCGPSGCGKSTLLRHLKPDLSPHGVLSGEIFFEEKPISDLSHREQSSKIGFVMQSPENQIVTDKVWHELAFGLESLGYDNNTIRKRVAETASFFGIQNYFEKSVLELSGGQKQILNLASIMAMQPSVLILDEPTSQLDPIAASEFLHCVSRINHELGTTVIITEHRLDEVLPLSDRVLVIENNGISAFDSPQKVGKILKEKDSKTFLSMPAPMQIWQAVTENDNTDCPVTVPSGKKWLSEYAQNHKMYELTPENIQKHSDKEAVSLNDIWFRYEKSGADVLKGLSLKIYQGEFAAILGGNGMGKSTALSIICSLNKPYRGKVEISPLNKNSFDTLVAALPQNPQTLFLKKTVLEDLYEVFDGRKISKEEKEKRVTAAVKLCRLESLCNRHPYDLSGGEQQRAALAKILLIRPQILLLDEPTKGLDAEFKIEFAQIIYDLNKAGITVLMVSHDVEFCAVYPSRCLMFFNGEVVSEGTPRTFFSSNSFYSTSASRMSKGIIDNAVSSNDVIYACTGQNRDIQIDRNTPDIDLFKNDTENIPRPKNKAENKKLSFLKKICGFFGAVLFILGLIVNLEYIPSFSAKTLPTWFNWGIIGVSVALLMIAFGTKSKRPIDLPRKSSKLSKRTVSMAIMVLLAIPVTIFVGMTYLQDQKYLFISLLVMIECMVPFFLVFEGRHPKARELVIISVLCAIAVAGRLAFTMLPQFKPVVAIVIISGVAFGGESGFLVGAVSMLVSNLMFGQGPWTPWQMFAAGIIGFIGGILFKKGLLGRTRTSLCIYGFIATMVIYGGLMNLYSALTSHSAFNLNMLITFYVQGFPMDIVHAVSTVIFLFFGAEPMLEKLDRIKVKYGLIE</sequence>
<keyword evidence="7 13" id="KW-0067">ATP-binding</keyword>
<accession>A0A2N0UZR8</accession>
<evidence type="ECO:0000256" key="7">
    <source>
        <dbReference type="ARBA" id="ARBA00022840"/>
    </source>
</evidence>
<dbReference type="InterPro" id="IPR009825">
    <property type="entry name" value="ECF_substrate-spec-like"/>
</dbReference>
<comment type="caution">
    <text evidence="13">The sequence shown here is derived from an EMBL/GenBank/DDBJ whole genome shotgun (WGS) entry which is preliminary data.</text>
</comment>
<dbReference type="InterPro" id="IPR015856">
    <property type="entry name" value="ABC_transpr_CbiO/EcfA_su"/>
</dbReference>
<comment type="function">
    <text evidence="10">Probably part of an ABC transporter complex. Responsible for energy coupling to the transport system.</text>
</comment>
<dbReference type="PANTHER" id="PTHR43553:SF23">
    <property type="entry name" value="ABC TRANSPORTER ATP-BINDING COMPONENT"/>
    <property type="match status" value="1"/>
</dbReference>
<comment type="similarity">
    <text evidence="2">Belongs to the ABC transporter superfamily.</text>
</comment>
<proteinExistence type="inferred from homology"/>
<keyword evidence="11" id="KW-0812">Transmembrane</keyword>
<keyword evidence="8" id="KW-1278">Translocase</keyword>
<evidence type="ECO:0000256" key="9">
    <source>
        <dbReference type="ARBA" id="ARBA00023136"/>
    </source>
</evidence>
<dbReference type="Pfam" id="PF07155">
    <property type="entry name" value="ECF-ribofla_trS"/>
    <property type="match status" value="1"/>
</dbReference>
<keyword evidence="13" id="KW-0378">Hydrolase</keyword>
<name>A0A2N0UZR8_9FIRM</name>
<evidence type="ECO:0000256" key="3">
    <source>
        <dbReference type="ARBA" id="ARBA00022448"/>
    </source>
</evidence>
<keyword evidence="9 11" id="KW-0472">Membrane</keyword>
<feature type="transmembrane region" description="Helical" evidence="11">
    <location>
        <begin position="687"/>
        <end position="706"/>
    </location>
</feature>
<dbReference type="GO" id="GO:0005524">
    <property type="term" value="F:ATP binding"/>
    <property type="evidence" value="ECO:0007669"/>
    <property type="project" value="UniProtKB-KW"/>
</dbReference>
<dbReference type="SMART" id="SM00382">
    <property type="entry name" value="AAA"/>
    <property type="match status" value="2"/>
</dbReference>
<keyword evidence="14" id="KW-1185">Reference proteome</keyword>
<dbReference type="Pfam" id="PF00005">
    <property type="entry name" value="ABC_tran"/>
    <property type="match status" value="2"/>
</dbReference>
<dbReference type="AlphaFoldDB" id="A0A2N0UZR8"/>
<dbReference type="InterPro" id="IPR003593">
    <property type="entry name" value="AAA+_ATPase"/>
</dbReference>
<feature type="transmembrane region" description="Helical" evidence="11">
    <location>
        <begin position="742"/>
        <end position="768"/>
    </location>
</feature>
<dbReference type="SUPFAM" id="SSF52540">
    <property type="entry name" value="P-loop containing nucleoside triphosphate hydrolases"/>
    <property type="match status" value="2"/>
</dbReference>
<keyword evidence="5" id="KW-0677">Repeat</keyword>
<dbReference type="Gene3D" id="3.40.50.300">
    <property type="entry name" value="P-loop containing nucleotide triphosphate hydrolases"/>
    <property type="match status" value="2"/>
</dbReference>
<evidence type="ECO:0000313" key="14">
    <source>
        <dbReference type="Proteomes" id="UP000233425"/>
    </source>
</evidence>
<feature type="domain" description="ABC transporter" evidence="12">
    <location>
        <begin position="299"/>
        <end position="528"/>
    </location>
</feature>
<dbReference type="EMBL" id="NNSR01000026">
    <property type="protein sequence ID" value="PKD32435.1"/>
    <property type="molecule type" value="Genomic_DNA"/>
</dbReference>
<dbReference type="InterPro" id="IPR027417">
    <property type="entry name" value="P-loop_NTPase"/>
</dbReference>
<feature type="transmembrane region" description="Helical" evidence="11">
    <location>
        <begin position="780"/>
        <end position="797"/>
    </location>
</feature>
<evidence type="ECO:0000256" key="8">
    <source>
        <dbReference type="ARBA" id="ARBA00022967"/>
    </source>
</evidence>
<evidence type="ECO:0000256" key="4">
    <source>
        <dbReference type="ARBA" id="ARBA00022475"/>
    </source>
</evidence>
<dbReference type="PROSITE" id="PS50893">
    <property type="entry name" value="ABC_TRANSPORTER_2"/>
    <property type="match status" value="2"/>
</dbReference>
<feature type="domain" description="ABC transporter" evidence="12">
    <location>
        <begin position="4"/>
        <end position="242"/>
    </location>
</feature>
<dbReference type="EC" id="3.6.3.-" evidence="13"/>
<dbReference type="PANTHER" id="PTHR43553">
    <property type="entry name" value="HEAVY METAL TRANSPORTER"/>
    <property type="match status" value="1"/>
</dbReference>
<keyword evidence="11" id="KW-1133">Transmembrane helix</keyword>
<feature type="transmembrane region" description="Helical" evidence="11">
    <location>
        <begin position="661"/>
        <end position="681"/>
    </location>
</feature>
<dbReference type="RefSeq" id="WP_101028495.1">
    <property type="nucleotide sequence ID" value="NZ_CABMMZ010000026.1"/>
</dbReference>
<gene>
    <name evidence="13" type="primary">ykoD</name>
    <name evidence="13" type="ORF">RBATCC27255_00384</name>
</gene>
<evidence type="ECO:0000256" key="2">
    <source>
        <dbReference type="ARBA" id="ARBA00005417"/>
    </source>
</evidence>
<evidence type="ECO:0000259" key="12">
    <source>
        <dbReference type="PROSITE" id="PS50893"/>
    </source>
</evidence>
<feature type="transmembrane region" description="Helical" evidence="11">
    <location>
        <begin position="591"/>
        <end position="610"/>
    </location>
</feature>
<dbReference type="Proteomes" id="UP000233425">
    <property type="component" value="Unassembled WGS sequence"/>
</dbReference>
<dbReference type="InterPro" id="IPR017871">
    <property type="entry name" value="ABC_transporter-like_CS"/>
</dbReference>
<dbReference type="InterPro" id="IPR050095">
    <property type="entry name" value="ECF_ABC_transporter_ATP-bd"/>
</dbReference>
<dbReference type="GO" id="GO:0043190">
    <property type="term" value="C:ATP-binding cassette (ABC) transporter complex"/>
    <property type="evidence" value="ECO:0007669"/>
    <property type="project" value="TreeGrafter"/>
</dbReference>
<dbReference type="PROSITE" id="PS00211">
    <property type="entry name" value="ABC_TRANSPORTER_1"/>
    <property type="match status" value="1"/>
</dbReference>
<evidence type="ECO:0000313" key="13">
    <source>
        <dbReference type="EMBL" id="PKD32435.1"/>
    </source>
</evidence>
<feature type="transmembrane region" description="Helical" evidence="11">
    <location>
        <begin position="843"/>
        <end position="868"/>
    </location>
</feature>
<evidence type="ECO:0000256" key="10">
    <source>
        <dbReference type="ARBA" id="ARBA00025157"/>
    </source>
</evidence>
<evidence type="ECO:0000256" key="5">
    <source>
        <dbReference type="ARBA" id="ARBA00022737"/>
    </source>
</evidence>
<evidence type="ECO:0000256" key="11">
    <source>
        <dbReference type="SAM" id="Phobius"/>
    </source>
</evidence>
<feature type="transmembrane region" description="Helical" evidence="11">
    <location>
        <begin position="622"/>
        <end position="640"/>
    </location>
</feature>
<dbReference type="GO" id="GO:0016887">
    <property type="term" value="F:ATP hydrolysis activity"/>
    <property type="evidence" value="ECO:0007669"/>
    <property type="project" value="InterPro"/>
</dbReference>
<dbReference type="InterPro" id="IPR003439">
    <property type="entry name" value="ABC_transporter-like_ATP-bd"/>
</dbReference>
<dbReference type="CDD" id="cd03225">
    <property type="entry name" value="ABC_cobalt_CbiO_domain1"/>
    <property type="match status" value="2"/>
</dbReference>
<comment type="subcellular location">
    <subcellularLocation>
        <location evidence="1">Cell membrane</location>
        <topology evidence="1">Peripheral membrane protein</topology>
    </subcellularLocation>
</comment>
<keyword evidence="4" id="KW-1003">Cell membrane</keyword>
<dbReference type="GO" id="GO:0042626">
    <property type="term" value="F:ATPase-coupled transmembrane transporter activity"/>
    <property type="evidence" value="ECO:0007669"/>
    <property type="project" value="TreeGrafter"/>
</dbReference>
<keyword evidence="3" id="KW-0813">Transport</keyword>